<reference evidence="2 3" key="1">
    <citation type="journal article" date="2018" name="Nat. Ecol. Evol.">
        <title>Genomic signatures of mitonuclear coevolution across populations of Tigriopus californicus.</title>
        <authorList>
            <person name="Barreto F.S."/>
            <person name="Watson E.T."/>
            <person name="Lima T.G."/>
            <person name="Willett C.S."/>
            <person name="Edmands S."/>
            <person name="Li W."/>
            <person name="Burton R.S."/>
        </authorList>
    </citation>
    <scope>NUCLEOTIDE SEQUENCE [LARGE SCALE GENOMIC DNA]</scope>
    <source>
        <strain evidence="2 3">San Diego</strain>
    </source>
</reference>
<feature type="non-terminal residue" evidence="2">
    <location>
        <position position="1"/>
    </location>
</feature>
<feature type="region of interest" description="Disordered" evidence="1">
    <location>
        <begin position="614"/>
        <end position="654"/>
    </location>
</feature>
<evidence type="ECO:0000313" key="2">
    <source>
        <dbReference type="EMBL" id="TRY74681.1"/>
    </source>
</evidence>
<evidence type="ECO:0000256" key="1">
    <source>
        <dbReference type="SAM" id="MobiDB-lite"/>
    </source>
</evidence>
<comment type="caution">
    <text evidence="2">The sequence shown here is derived from an EMBL/GenBank/DDBJ whole genome shotgun (WGS) entry which is preliminary data.</text>
</comment>
<evidence type="ECO:0000313" key="3">
    <source>
        <dbReference type="Proteomes" id="UP000318571"/>
    </source>
</evidence>
<protein>
    <submittedName>
        <fullName evidence="2">Uncharacterized protein</fullName>
    </submittedName>
</protein>
<dbReference type="AlphaFoldDB" id="A0A553PAG9"/>
<organism evidence="2 3">
    <name type="scientific">Tigriopus californicus</name>
    <name type="common">Marine copepod</name>
    <dbReference type="NCBI Taxonomy" id="6832"/>
    <lineage>
        <taxon>Eukaryota</taxon>
        <taxon>Metazoa</taxon>
        <taxon>Ecdysozoa</taxon>
        <taxon>Arthropoda</taxon>
        <taxon>Crustacea</taxon>
        <taxon>Multicrustacea</taxon>
        <taxon>Hexanauplia</taxon>
        <taxon>Copepoda</taxon>
        <taxon>Harpacticoida</taxon>
        <taxon>Harpacticidae</taxon>
        <taxon>Tigriopus</taxon>
    </lineage>
</organism>
<dbReference type="Proteomes" id="UP000318571">
    <property type="component" value="Chromosome 2"/>
</dbReference>
<sequence length="654" mass="74196">YCLLIQPRMEPCPSLDHSLLHLIRTSSFTEENSRPGPSCGREQGIMFKISWIFSKLPTPNSDEIGSRRNLVKYVNTQPKTYVRVRHLILSREIWSQMPHELEVVKELTKILHNQPGLKLESLQKVIDKDKMMKSRLRNQTCTRAFLLFYSDYFIIQENGMAIARIKSYFMTDYERKHTAKINTLAVIELIQGYIARQKTKNSRPINLPKTYAYLQSLGFFVNVNELQKFLHTFYQRSKISIWIEPSHIEPSVILSMFKCDAVELVSDTLRNWPISLDLIQKTLELQGVPLDHNNLTTLIEARLPDYEIQDGIVFQNHEPYIGPVQVILNERCPILVSEIRTDLIFHGVGLSRIFLSELVVRSLDNYFIHQGQIYLPTSNSAQGDLMIYHVLSDVYSILKSNGEVLLHDLVLQLAAKGTGITSTKLKTMIDEYSNCCVRVGNYVSLNGGQGQGIDLQFEEVELTRHMKSLSALANCNLMPDFNQRMTDHQSVLKGDVEAHALPHNILSTKGTAGDINELTCQSARTLKELLTLQEFSVSSLETFEVQVNQHETTLATIPEAQDAESESEDPASEATDPDEGKDEAGTNDVMQNLNGLTSHFDEILEMKMGNPEFLPNNLLEEIDPIKTSGNDEEMPTNELSTVPQSKDPVKQLED</sequence>
<feature type="non-terminal residue" evidence="2">
    <location>
        <position position="654"/>
    </location>
</feature>
<feature type="region of interest" description="Disordered" evidence="1">
    <location>
        <begin position="557"/>
        <end position="591"/>
    </location>
</feature>
<gene>
    <name evidence="2" type="ORF">TCAL_15557</name>
</gene>
<feature type="compositionally biased region" description="Acidic residues" evidence="1">
    <location>
        <begin position="561"/>
        <end position="581"/>
    </location>
</feature>
<keyword evidence="3" id="KW-1185">Reference proteome</keyword>
<dbReference type="EMBL" id="VCGU01000005">
    <property type="protein sequence ID" value="TRY74681.1"/>
    <property type="molecule type" value="Genomic_DNA"/>
</dbReference>
<accession>A0A553PAG9</accession>
<name>A0A553PAG9_TIGCA</name>
<proteinExistence type="predicted"/>